<gene>
    <name evidence="1" type="ORF">EDM21_15725</name>
</gene>
<dbReference type="OrthoDB" id="9785438at2"/>
<keyword evidence="2" id="KW-1185">Reference proteome</keyword>
<dbReference type="Pfam" id="PF04134">
    <property type="entry name" value="DCC1-like"/>
    <property type="match status" value="1"/>
</dbReference>
<dbReference type="PANTHER" id="PTHR33639:SF2">
    <property type="entry name" value="DUF393 DOMAIN-CONTAINING PROTEIN"/>
    <property type="match status" value="1"/>
</dbReference>
<protein>
    <submittedName>
        <fullName evidence="1">DUF393 domain-containing protein</fullName>
    </submittedName>
</protein>
<dbReference type="EMBL" id="RHLK01000009">
    <property type="protein sequence ID" value="MVP00957.1"/>
    <property type="molecule type" value="Genomic_DNA"/>
</dbReference>
<sequence length="141" mass="16342">MRSPTAGPDMDGPVVLFDGVCNLCNSAVMFTIRRDPHGRVRFAALQSDAGQRLLARHDLPAVSFDTFVLVEGNRAYTQSTAGLRVLRRLRYPWPLLYGFIAVPKPLRDAVYRWVARNRYRWFGQREQCMMPTPELRRRFLE</sequence>
<dbReference type="PANTHER" id="PTHR33639">
    <property type="entry name" value="THIOL-DISULFIDE OXIDOREDUCTASE DCC"/>
    <property type="match status" value="1"/>
</dbReference>
<comment type="caution">
    <text evidence="1">The sequence shown here is derived from an EMBL/GenBank/DDBJ whole genome shotgun (WGS) entry which is preliminary data.</text>
</comment>
<evidence type="ECO:0000313" key="2">
    <source>
        <dbReference type="Proteomes" id="UP000490800"/>
    </source>
</evidence>
<accession>A0A7X3FJX3</accession>
<reference evidence="1 2" key="1">
    <citation type="journal article" date="2019" name="Microorganisms">
        <title>Paenibacillus lutrae sp. nov., A Chitinolytic Species Isolated from A River Otter in Castril Natural Park, Granada, Spain.</title>
        <authorList>
            <person name="Rodriguez M."/>
            <person name="Reina J.C."/>
            <person name="Bejar V."/>
            <person name="Llamas I."/>
        </authorList>
    </citation>
    <scope>NUCLEOTIDE SEQUENCE [LARGE SCALE GENOMIC DNA]</scope>
    <source>
        <strain evidence="1 2">N10</strain>
    </source>
</reference>
<dbReference type="InterPro" id="IPR007263">
    <property type="entry name" value="DCC1-like"/>
</dbReference>
<evidence type="ECO:0000313" key="1">
    <source>
        <dbReference type="EMBL" id="MVP00957.1"/>
    </source>
</evidence>
<proteinExistence type="predicted"/>
<dbReference type="InterPro" id="IPR052927">
    <property type="entry name" value="DCC_oxidoreductase"/>
</dbReference>
<name>A0A7X3FJX3_9BACL</name>
<dbReference type="RefSeq" id="WP_157336936.1">
    <property type="nucleotide sequence ID" value="NZ_RHLK01000009.1"/>
</dbReference>
<dbReference type="Proteomes" id="UP000490800">
    <property type="component" value="Unassembled WGS sequence"/>
</dbReference>
<dbReference type="AlphaFoldDB" id="A0A7X3FJX3"/>
<dbReference type="GO" id="GO:0015035">
    <property type="term" value="F:protein-disulfide reductase activity"/>
    <property type="evidence" value="ECO:0007669"/>
    <property type="project" value="InterPro"/>
</dbReference>
<organism evidence="1 2">
    <name type="scientific">Paenibacillus lutrae</name>
    <dbReference type="NCBI Taxonomy" id="2078573"/>
    <lineage>
        <taxon>Bacteria</taxon>
        <taxon>Bacillati</taxon>
        <taxon>Bacillota</taxon>
        <taxon>Bacilli</taxon>
        <taxon>Bacillales</taxon>
        <taxon>Paenibacillaceae</taxon>
        <taxon>Paenibacillus</taxon>
    </lineage>
</organism>